<dbReference type="RefSeq" id="WP_213236835.1">
    <property type="nucleotide sequence ID" value="NZ_JAHBCL010000015.1"/>
</dbReference>
<sequence length="293" mass="32480">MKSLIDGAYDLHVHSAPDVLPRKMNDIEMAKRIIDAGMKGYAIKSHYFCTSERAELMNTLYPECHTVGTITLNNSVGGINPSAVEMAGRSGAKLVWFPTCDGAYEQSHVFSGDPNKKMPYWAKIVLDMKAEGIVAPPISVLKNGKLTDETIQVLEIITKYNMILATAHLSHEEVFALLKEAKNRKVERIIATHVDFPTTFYSVDEQRELVRLGAVMEHCYTTFATGKVDFETTLTQIKTIGADHVVLGTDLGQKTALYPDEGLLLFAEKLFEAGISESDIEKMTVHNNTALLK</sequence>
<name>A0ABS5PP74_9FIRM</name>
<keyword evidence="2" id="KW-1185">Reference proteome</keyword>
<protein>
    <submittedName>
        <fullName evidence="1">Cytosolic protein</fullName>
    </submittedName>
</protein>
<accession>A0ABS5PP74</accession>
<dbReference type="InterPro" id="IPR032466">
    <property type="entry name" value="Metal_Hydrolase"/>
</dbReference>
<dbReference type="Proteomes" id="UP000746471">
    <property type="component" value="Unassembled WGS sequence"/>
</dbReference>
<dbReference type="InterPro" id="IPR046249">
    <property type="entry name" value="DUF6282"/>
</dbReference>
<evidence type="ECO:0000313" key="2">
    <source>
        <dbReference type="Proteomes" id="UP000746471"/>
    </source>
</evidence>
<evidence type="ECO:0000313" key="1">
    <source>
        <dbReference type="EMBL" id="MBS7526973.1"/>
    </source>
</evidence>
<dbReference type="Gene3D" id="3.20.20.140">
    <property type="entry name" value="Metal-dependent hydrolases"/>
    <property type="match status" value="1"/>
</dbReference>
<organism evidence="1 2">
    <name type="scientific">Fusibacter paucivorans</name>
    <dbReference type="NCBI Taxonomy" id="76009"/>
    <lineage>
        <taxon>Bacteria</taxon>
        <taxon>Bacillati</taxon>
        <taxon>Bacillota</taxon>
        <taxon>Clostridia</taxon>
        <taxon>Eubacteriales</taxon>
        <taxon>Eubacteriales Family XII. Incertae Sedis</taxon>
        <taxon>Fusibacter</taxon>
    </lineage>
</organism>
<reference evidence="1 2" key="1">
    <citation type="submission" date="2021-05" db="EMBL/GenBank/DDBJ databases">
        <title>Fusibacter ferrireducens sp. nov., an anaerobic, sulfur- and Fe-reducing bacterium isolated from the mangrove sediment.</title>
        <authorList>
            <person name="Qiu D."/>
        </authorList>
    </citation>
    <scope>NUCLEOTIDE SEQUENCE [LARGE SCALE GENOMIC DNA]</scope>
    <source>
        <strain evidence="1 2">DSM 12116</strain>
    </source>
</reference>
<proteinExistence type="predicted"/>
<dbReference type="Pfam" id="PF19799">
    <property type="entry name" value="DUF6282"/>
    <property type="match status" value="1"/>
</dbReference>
<dbReference type="EMBL" id="JAHBCL010000015">
    <property type="protein sequence ID" value="MBS7526973.1"/>
    <property type="molecule type" value="Genomic_DNA"/>
</dbReference>
<gene>
    <name evidence="1" type="ORF">KHM83_09805</name>
</gene>
<comment type="caution">
    <text evidence="1">The sequence shown here is derived from an EMBL/GenBank/DDBJ whole genome shotgun (WGS) entry which is preliminary data.</text>
</comment>
<dbReference type="SUPFAM" id="SSF51556">
    <property type="entry name" value="Metallo-dependent hydrolases"/>
    <property type="match status" value="1"/>
</dbReference>